<dbReference type="CDD" id="cd01714">
    <property type="entry name" value="ETF_beta"/>
    <property type="match status" value="1"/>
</dbReference>
<evidence type="ECO:0000256" key="6">
    <source>
        <dbReference type="ARBA" id="ARBA00022982"/>
    </source>
</evidence>
<name>A0ABY4FTR3_9MICO</name>
<keyword evidence="6" id="KW-0249">Electron transport</keyword>
<protein>
    <recommendedName>
        <fullName evidence="4">Electron transfer flavoprotein subunit beta</fullName>
    </recommendedName>
</protein>
<dbReference type="InterPro" id="IPR033948">
    <property type="entry name" value="ETF_beta_N"/>
</dbReference>
<dbReference type="Proteomes" id="UP000831775">
    <property type="component" value="Chromosome"/>
</dbReference>
<proteinExistence type="inferred from homology"/>
<dbReference type="PANTHER" id="PTHR21294:SF8">
    <property type="entry name" value="ELECTRON TRANSFER FLAVOPROTEIN SUBUNIT BETA"/>
    <property type="match status" value="1"/>
</dbReference>
<dbReference type="RefSeq" id="WP_244684785.1">
    <property type="nucleotide sequence ID" value="NZ_CP095043.1"/>
</dbReference>
<evidence type="ECO:0000313" key="10">
    <source>
        <dbReference type="Proteomes" id="UP000831775"/>
    </source>
</evidence>
<dbReference type="InterPro" id="IPR012255">
    <property type="entry name" value="ETF_b"/>
</dbReference>
<evidence type="ECO:0000256" key="3">
    <source>
        <dbReference type="ARBA" id="ARBA00011355"/>
    </source>
</evidence>
<evidence type="ECO:0000256" key="5">
    <source>
        <dbReference type="ARBA" id="ARBA00022448"/>
    </source>
</evidence>
<dbReference type="PIRSF" id="PIRSF000090">
    <property type="entry name" value="Beta-ETF"/>
    <property type="match status" value="1"/>
</dbReference>
<dbReference type="SMART" id="SM00893">
    <property type="entry name" value="ETF"/>
    <property type="match status" value="1"/>
</dbReference>
<keyword evidence="10" id="KW-1185">Reference proteome</keyword>
<sequence>MKIVVLVKEVPDTYAERKLNLETGLADRGASDAVIDEICERALEVALSHADTAEGVEIVVLSVAPEGAATNLRKLLAMGAGSAVQVVSEDLLGADLGLTAETIAAVLRAEGFDLVIAGNQSTDGAAGMLASMLAELLEVPVITNLESVAIAADRVTGTRVSDTARTAVAATLPAIISITEQLPDARFPNFKGIMAAKKKPLTVLSLMDLGIDATDMTPARTIMTAISERPPRAAGVTLADGDGVVEQLAAYLAENRLV</sequence>
<dbReference type="InterPro" id="IPR014730">
    <property type="entry name" value="ETF_a/b_N"/>
</dbReference>
<accession>A0ABY4FTR3</accession>
<dbReference type="Gene3D" id="3.40.50.620">
    <property type="entry name" value="HUPs"/>
    <property type="match status" value="1"/>
</dbReference>
<evidence type="ECO:0000256" key="2">
    <source>
        <dbReference type="ARBA" id="ARBA00007557"/>
    </source>
</evidence>
<dbReference type="SUPFAM" id="SSF52402">
    <property type="entry name" value="Adenine nucleotide alpha hydrolases-like"/>
    <property type="match status" value="1"/>
</dbReference>
<gene>
    <name evidence="9" type="ORF">MUN76_11425</name>
</gene>
<comment type="function">
    <text evidence="7">The electron transfer flavoprotein serves as a specific electron acceptor for other dehydrogenases. It transfers the electrons to the main respiratory chain via ETF-ubiquinone oxidoreductase (ETF dehydrogenase).</text>
</comment>
<comment type="cofactor">
    <cofactor evidence="1">
        <name>FAD</name>
        <dbReference type="ChEBI" id="CHEBI:57692"/>
    </cofactor>
</comment>
<reference evidence="9 10" key="1">
    <citation type="submission" date="2022-04" db="EMBL/GenBank/DDBJ databases">
        <title>Leucobacter sp. isolated from rhizosphere of onion.</title>
        <authorList>
            <person name="Won M."/>
            <person name="Lee C.-M."/>
            <person name="Woen H.-Y."/>
            <person name="Kwon S.-W."/>
        </authorList>
    </citation>
    <scope>NUCLEOTIDE SEQUENCE [LARGE SCALE GENOMIC DNA]</scope>
    <source>
        <strain evidence="9 10">H25R-14</strain>
    </source>
</reference>
<dbReference type="Pfam" id="PF01012">
    <property type="entry name" value="ETF"/>
    <property type="match status" value="1"/>
</dbReference>
<comment type="subunit">
    <text evidence="3">Heterodimer of an alpha and a beta subunit.</text>
</comment>
<organism evidence="9 10">
    <name type="scientific">Leucobacter rhizosphaerae</name>
    <dbReference type="NCBI Taxonomy" id="2932245"/>
    <lineage>
        <taxon>Bacteria</taxon>
        <taxon>Bacillati</taxon>
        <taxon>Actinomycetota</taxon>
        <taxon>Actinomycetes</taxon>
        <taxon>Micrococcales</taxon>
        <taxon>Microbacteriaceae</taxon>
        <taxon>Leucobacter</taxon>
    </lineage>
</organism>
<dbReference type="InterPro" id="IPR014729">
    <property type="entry name" value="Rossmann-like_a/b/a_fold"/>
</dbReference>
<evidence type="ECO:0000256" key="7">
    <source>
        <dbReference type="ARBA" id="ARBA00025649"/>
    </source>
</evidence>
<dbReference type="EMBL" id="CP095043">
    <property type="protein sequence ID" value="UOQ59655.1"/>
    <property type="molecule type" value="Genomic_DNA"/>
</dbReference>
<comment type="similarity">
    <text evidence="2">Belongs to the ETF beta-subunit/FixA family.</text>
</comment>
<evidence type="ECO:0000256" key="1">
    <source>
        <dbReference type="ARBA" id="ARBA00001974"/>
    </source>
</evidence>
<evidence type="ECO:0000256" key="4">
    <source>
        <dbReference type="ARBA" id="ARBA00016797"/>
    </source>
</evidence>
<evidence type="ECO:0000313" key="9">
    <source>
        <dbReference type="EMBL" id="UOQ59655.1"/>
    </source>
</evidence>
<dbReference type="PANTHER" id="PTHR21294">
    <property type="entry name" value="ELECTRON TRANSFER FLAVOPROTEIN BETA-SUBUNIT"/>
    <property type="match status" value="1"/>
</dbReference>
<evidence type="ECO:0000259" key="8">
    <source>
        <dbReference type="SMART" id="SM00893"/>
    </source>
</evidence>
<feature type="domain" description="Electron transfer flavoprotein alpha/beta-subunit N-terminal" evidence="8">
    <location>
        <begin position="23"/>
        <end position="213"/>
    </location>
</feature>
<keyword evidence="5" id="KW-0813">Transport</keyword>